<dbReference type="GO" id="GO:0006434">
    <property type="term" value="P:seryl-tRNA aminoacylation"/>
    <property type="evidence" value="ECO:0007669"/>
    <property type="project" value="InterPro"/>
</dbReference>
<protein>
    <recommendedName>
        <fullName evidence="1">serine--tRNA ligase</fullName>
        <ecNumber evidence="1">6.1.1.11</ecNumber>
    </recommendedName>
    <alternativeName>
        <fullName evidence="6">Seryl-tRNA synthetase</fullName>
    </alternativeName>
</protein>
<dbReference type="GeneID" id="25568883"/>
<dbReference type="PROSITE" id="PS50862">
    <property type="entry name" value="AA_TRNA_LIGASE_II"/>
    <property type="match status" value="1"/>
</dbReference>
<feature type="binding site" evidence="8">
    <location>
        <begin position="276"/>
        <end position="279"/>
    </location>
    <ligand>
        <name>ATP</name>
        <dbReference type="ChEBI" id="CHEBI:30616"/>
    </ligand>
</feature>
<dbReference type="RefSeq" id="XP_013753304.1">
    <property type="nucleotide sequence ID" value="XM_013897850.1"/>
</dbReference>
<dbReference type="InterPro" id="IPR002314">
    <property type="entry name" value="aa-tRNA-synt_IIb"/>
</dbReference>
<sequence>MLDLATLRHSPQSVEHSLAARGYPSHLLDDALAADAAVRGEKARAQELRVSAKALQADIAAAYKSNRREAASELVAERQALKDELAALDASLAEHLAARAAALAAIPNLVDTEVPAELTVVRSLVASRDSGYLAPTDLHRHHVLLHMIGGADFARGAKVAGSRGYFLCGPGLALNRALASYGLAFLAERGFAALAPPLMMADDMLTRAGQLGPAAEAALFTLSNRQSLIPSAEQPLAALHAGELLDADLLPLRYAGFSQCFRAEASERSASGLYRVHVFDKVEQFVIAASQSDARAELDSMVDIALEFYASLELSTRLVAMPAADLSHAAALKFDIEAEFAAAPEFAPDRWGELVSASSCTDYQARALDVRTVPSPAVCPPPV</sequence>
<feature type="coiled-coil region" evidence="9">
    <location>
        <begin position="71"/>
        <end position="98"/>
    </location>
</feature>
<dbReference type="InterPro" id="IPR002317">
    <property type="entry name" value="Ser-tRNA-ligase_type_1"/>
</dbReference>
<dbReference type="InterPro" id="IPR006195">
    <property type="entry name" value="aa-tRNA-synth_II"/>
</dbReference>
<dbReference type="OrthoDB" id="10264585at2759"/>
<keyword evidence="9" id="KW-0175">Coiled coil</keyword>
<dbReference type="InterPro" id="IPR010978">
    <property type="entry name" value="tRNA-bd_arm"/>
</dbReference>
<evidence type="ECO:0000259" key="10">
    <source>
        <dbReference type="PROSITE" id="PS50862"/>
    </source>
</evidence>
<organism evidence="11 12">
    <name type="scientific">Thecamonas trahens ATCC 50062</name>
    <dbReference type="NCBI Taxonomy" id="461836"/>
    <lineage>
        <taxon>Eukaryota</taxon>
        <taxon>Apusozoa</taxon>
        <taxon>Apusomonadida</taxon>
        <taxon>Apusomonadidae</taxon>
        <taxon>Thecamonas</taxon>
    </lineage>
</organism>
<dbReference type="Pfam" id="PF02403">
    <property type="entry name" value="Seryl_tRNA_N"/>
    <property type="match status" value="1"/>
</dbReference>
<proteinExistence type="predicted"/>
<evidence type="ECO:0000256" key="2">
    <source>
        <dbReference type="ARBA" id="ARBA00022598"/>
    </source>
</evidence>
<dbReference type="EMBL" id="GL349495">
    <property type="protein sequence ID" value="KNC55124.1"/>
    <property type="molecule type" value="Genomic_DNA"/>
</dbReference>
<dbReference type="InterPro" id="IPR015866">
    <property type="entry name" value="Ser-tRNA-synth_1_N"/>
</dbReference>
<evidence type="ECO:0000256" key="4">
    <source>
        <dbReference type="ARBA" id="ARBA00022840"/>
    </source>
</evidence>
<feature type="binding site" evidence="7">
    <location>
        <position position="283"/>
    </location>
    <ligand>
        <name>L-serine</name>
        <dbReference type="ChEBI" id="CHEBI:33384"/>
    </ligand>
</feature>
<evidence type="ECO:0000313" key="11">
    <source>
        <dbReference type="EMBL" id="KNC55124.1"/>
    </source>
</evidence>
<feature type="binding site" evidence="7">
    <location>
        <position position="262"/>
    </location>
    <ligand>
        <name>L-serine</name>
        <dbReference type="ChEBI" id="CHEBI:33384"/>
    </ligand>
</feature>
<evidence type="ECO:0000256" key="7">
    <source>
        <dbReference type="PIRSR" id="PIRSR001529-1"/>
    </source>
</evidence>
<evidence type="ECO:0000256" key="1">
    <source>
        <dbReference type="ARBA" id="ARBA00012840"/>
    </source>
</evidence>
<dbReference type="Gene3D" id="3.30.930.10">
    <property type="entry name" value="Bira Bifunctional Protein, Domain 2"/>
    <property type="match status" value="1"/>
</dbReference>
<dbReference type="InterPro" id="IPR042103">
    <property type="entry name" value="SerRS_1_N_sf"/>
</dbReference>
<feature type="binding site" evidence="8">
    <location>
        <begin position="353"/>
        <end position="356"/>
    </location>
    <ligand>
        <name>ATP</name>
        <dbReference type="ChEBI" id="CHEBI:30616"/>
    </ligand>
</feature>
<dbReference type="Pfam" id="PF00587">
    <property type="entry name" value="tRNA-synt_2b"/>
    <property type="match status" value="1"/>
</dbReference>
<dbReference type="Proteomes" id="UP000054408">
    <property type="component" value="Unassembled WGS sequence"/>
</dbReference>
<evidence type="ECO:0000256" key="5">
    <source>
        <dbReference type="ARBA" id="ARBA00023146"/>
    </source>
</evidence>
<dbReference type="EC" id="6.1.1.11" evidence="1"/>
<dbReference type="PANTHER" id="PTHR11778">
    <property type="entry name" value="SERYL-TRNA SYNTHETASE"/>
    <property type="match status" value="1"/>
</dbReference>
<dbReference type="eggNOG" id="KOG2509">
    <property type="taxonomic scope" value="Eukaryota"/>
</dbReference>
<name>A0A0L0DS30_THETB</name>
<evidence type="ECO:0000256" key="3">
    <source>
        <dbReference type="ARBA" id="ARBA00022741"/>
    </source>
</evidence>
<keyword evidence="4 8" id="KW-0067">ATP-binding</keyword>
<evidence type="ECO:0000256" key="8">
    <source>
        <dbReference type="PIRSR" id="PIRSR001529-2"/>
    </source>
</evidence>
<dbReference type="Gene3D" id="1.10.287.40">
    <property type="entry name" value="Serine-tRNA synthetase, tRNA binding domain"/>
    <property type="match status" value="1"/>
</dbReference>
<feature type="binding site" evidence="8">
    <location>
        <begin position="262"/>
        <end position="264"/>
    </location>
    <ligand>
        <name>ATP</name>
        <dbReference type="ChEBI" id="CHEBI:30616"/>
    </ligand>
</feature>
<gene>
    <name evidence="11" type="ORF">AMSG_10726</name>
</gene>
<dbReference type="GO" id="GO:0004828">
    <property type="term" value="F:serine-tRNA ligase activity"/>
    <property type="evidence" value="ECO:0007669"/>
    <property type="project" value="UniProtKB-EC"/>
</dbReference>
<dbReference type="InterPro" id="IPR045864">
    <property type="entry name" value="aa-tRNA-synth_II/BPL/LPL"/>
</dbReference>
<evidence type="ECO:0000313" key="12">
    <source>
        <dbReference type="Proteomes" id="UP000054408"/>
    </source>
</evidence>
<dbReference type="SUPFAM" id="SSF46589">
    <property type="entry name" value="tRNA-binding arm"/>
    <property type="match status" value="1"/>
</dbReference>
<accession>A0A0L0DS30</accession>
<dbReference type="STRING" id="461836.A0A0L0DS30"/>
<keyword evidence="3" id="KW-0547">Nucleotide-binding</keyword>
<feature type="domain" description="Aminoacyl-transfer RNA synthetases class-II family profile" evidence="10">
    <location>
        <begin position="185"/>
        <end position="383"/>
    </location>
</feature>
<dbReference type="GO" id="GO:0005524">
    <property type="term" value="F:ATP binding"/>
    <property type="evidence" value="ECO:0007669"/>
    <property type="project" value="UniProtKB-KW"/>
</dbReference>
<dbReference type="PIRSF" id="PIRSF001529">
    <property type="entry name" value="Ser-tRNA-synth_IIa"/>
    <property type="match status" value="1"/>
</dbReference>
<keyword evidence="2" id="KW-0436">Ligase</keyword>
<keyword evidence="12" id="KW-1185">Reference proteome</keyword>
<evidence type="ECO:0000256" key="6">
    <source>
        <dbReference type="ARBA" id="ARBA00031113"/>
    </source>
</evidence>
<keyword evidence="5 11" id="KW-0030">Aminoacyl-tRNA synthetase</keyword>
<dbReference type="AlphaFoldDB" id="A0A0L0DS30"/>
<evidence type="ECO:0000256" key="9">
    <source>
        <dbReference type="SAM" id="Coils"/>
    </source>
</evidence>
<dbReference type="SUPFAM" id="SSF55681">
    <property type="entry name" value="Class II aaRS and biotin synthetases"/>
    <property type="match status" value="1"/>
</dbReference>
<reference evidence="11 12" key="1">
    <citation type="submission" date="2010-05" db="EMBL/GenBank/DDBJ databases">
        <title>The Genome Sequence of Thecamonas trahens ATCC 50062.</title>
        <authorList>
            <consortium name="The Broad Institute Genome Sequencing Platform"/>
            <person name="Russ C."/>
            <person name="Cuomo C."/>
            <person name="Shea T."/>
            <person name="Young S.K."/>
            <person name="Zeng Q."/>
            <person name="Koehrsen M."/>
            <person name="Haas B."/>
            <person name="Borodovsky M."/>
            <person name="Guigo R."/>
            <person name="Alvarado L."/>
            <person name="Berlin A."/>
            <person name="Bochicchio J."/>
            <person name="Borenstein D."/>
            <person name="Chapman S."/>
            <person name="Chen Z."/>
            <person name="Freedman E."/>
            <person name="Gellesch M."/>
            <person name="Goldberg J."/>
            <person name="Griggs A."/>
            <person name="Gujja S."/>
            <person name="Heilman E."/>
            <person name="Heiman D."/>
            <person name="Hepburn T."/>
            <person name="Howarth C."/>
            <person name="Jen D."/>
            <person name="Larson L."/>
            <person name="Mehta T."/>
            <person name="Park D."/>
            <person name="Pearson M."/>
            <person name="Roberts A."/>
            <person name="Saif S."/>
            <person name="Shenoy N."/>
            <person name="Sisk P."/>
            <person name="Stolte C."/>
            <person name="Sykes S."/>
            <person name="Thomson T."/>
            <person name="Walk T."/>
            <person name="White J."/>
            <person name="Yandava C."/>
            <person name="Burger G."/>
            <person name="Gray M.W."/>
            <person name="Holland P.W.H."/>
            <person name="King N."/>
            <person name="Lang F.B.F."/>
            <person name="Roger A.J."/>
            <person name="Ruiz-Trillo I."/>
            <person name="Lander E."/>
            <person name="Nusbaum C."/>
        </authorList>
    </citation>
    <scope>NUCLEOTIDE SEQUENCE [LARGE SCALE GENOMIC DNA]</scope>
    <source>
        <strain evidence="11 12">ATCC 50062</strain>
    </source>
</reference>
<dbReference type="PRINTS" id="PR00981">
    <property type="entry name" value="TRNASYNTHSER"/>
</dbReference>